<keyword evidence="4" id="KW-0722">Serine protease inhibitor</keyword>
<keyword evidence="8" id="KW-1185">Reference proteome</keyword>
<dbReference type="GO" id="GO:0004867">
    <property type="term" value="F:serine-type endopeptidase inhibitor activity"/>
    <property type="evidence" value="ECO:0007669"/>
    <property type="project" value="UniProtKB-KW"/>
</dbReference>
<gene>
    <name evidence="7" type="ORF">TSUD_294520</name>
</gene>
<comment type="subcellular location">
    <subcellularLocation>
        <location evidence="1">Secreted</location>
    </subcellularLocation>
</comment>
<dbReference type="EMBL" id="DF973336">
    <property type="protein sequence ID" value="GAU26483.1"/>
    <property type="molecule type" value="Genomic_DNA"/>
</dbReference>
<sequence>MKPILSLTFSFFLFVLISNLSPALSNDAVEQVLDSLGNPIFPGGKYYIFPVSQDETYGGGLRLGKTSDSDCAVTVLQDDNVVIDSIPVKFSIAGISPGIIFTGTPIEIEFTKKPCCVESSKWLIFVDDVIEKACIGIGGPENYPHFKTVNGTFNIKKHESGFGYKLGYCVKDSPTCLDIGKSRSGNVTEEGGLRLNLTHQVAFAVEFVDVTPFEDRIKSVA</sequence>
<evidence type="ECO:0000313" key="7">
    <source>
        <dbReference type="EMBL" id="GAU26483.1"/>
    </source>
</evidence>
<feature type="signal peptide" evidence="6">
    <location>
        <begin position="1"/>
        <end position="25"/>
    </location>
</feature>
<dbReference type="Pfam" id="PF00197">
    <property type="entry name" value="Kunitz_legume"/>
    <property type="match status" value="1"/>
</dbReference>
<accession>A0A2Z6M8P3</accession>
<keyword evidence="5" id="KW-1015">Disulfide bond</keyword>
<evidence type="ECO:0000256" key="3">
    <source>
        <dbReference type="ARBA" id="ARBA00022690"/>
    </source>
</evidence>
<keyword evidence="3" id="KW-0646">Protease inhibitor</keyword>
<protein>
    <submittedName>
        <fullName evidence="7">Uncharacterized protein</fullName>
    </submittedName>
</protein>
<dbReference type="Proteomes" id="UP000242715">
    <property type="component" value="Unassembled WGS sequence"/>
</dbReference>
<dbReference type="InterPro" id="IPR011065">
    <property type="entry name" value="Kunitz_inhibitor_STI-like_sf"/>
</dbReference>
<dbReference type="CDD" id="cd23377">
    <property type="entry name" value="beta-trefoil_STI_MP4-like"/>
    <property type="match status" value="1"/>
</dbReference>
<dbReference type="PANTHER" id="PTHR33107:SF21">
    <property type="entry name" value="KUNITZ FAMILY TRYPSIN AND PROTEASE INHIBITOR PROTEIN"/>
    <property type="match status" value="1"/>
</dbReference>
<evidence type="ECO:0000256" key="5">
    <source>
        <dbReference type="ARBA" id="ARBA00023157"/>
    </source>
</evidence>
<dbReference type="OrthoDB" id="1872570at2759"/>
<keyword evidence="2" id="KW-0964">Secreted</keyword>
<dbReference type="GO" id="GO:0005576">
    <property type="term" value="C:extracellular region"/>
    <property type="evidence" value="ECO:0007669"/>
    <property type="project" value="UniProtKB-SubCell"/>
</dbReference>
<dbReference type="PANTHER" id="PTHR33107">
    <property type="entry name" value="KUNITZ TRYPSIN INHIBITOR 2"/>
    <property type="match status" value="1"/>
</dbReference>
<keyword evidence="6" id="KW-0732">Signal</keyword>
<dbReference type="Gene3D" id="2.80.10.50">
    <property type="match status" value="1"/>
</dbReference>
<evidence type="ECO:0000256" key="2">
    <source>
        <dbReference type="ARBA" id="ARBA00022525"/>
    </source>
</evidence>
<organism evidence="7 8">
    <name type="scientific">Trifolium subterraneum</name>
    <name type="common">Subterranean clover</name>
    <dbReference type="NCBI Taxonomy" id="3900"/>
    <lineage>
        <taxon>Eukaryota</taxon>
        <taxon>Viridiplantae</taxon>
        <taxon>Streptophyta</taxon>
        <taxon>Embryophyta</taxon>
        <taxon>Tracheophyta</taxon>
        <taxon>Spermatophyta</taxon>
        <taxon>Magnoliopsida</taxon>
        <taxon>eudicotyledons</taxon>
        <taxon>Gunneridae</taxon>
        <taxon>Pentapetalae</taxon>
        <taxon>rosids</taxon>
        <taxon>fabids</taxon>
        <taxon>Fabales</taxon>
        <taxon>Fabaceae</taxon>
        <taxon>Papilionoideae</taxon>
        <taxon>50 kb inversion clade</taxon>
        <taxon>NPAAA clade</taxon>
        <taxon>Hologalegina</taxon>
        <taxon>IRL clade</taxon>
        <taxon>Trifolieae</taxon>
        <taxon>Trifolium</taxon>
    </lineage>
</organism>
<reference evidence="8" key="1">
    <citation type="journal article" date="2017" name="Front. Plant Sci.">
        <title>Climate Clever Clovers: New Paradigm to Reduce the Environmental Footprint of Ruminants by Breeding Low Methanogenic Forages Utilizing Haplotype Variation.</title>
        <authorList>
            <person name="Kaur P."/>
            <person name="Appels R."/>
            <person name="Bayer P.E."/>
            <person name="Keeble-Gagnere G."/>
            <person name="Wang J."/>
            <person name="Hirakawa H."/>
            <person name="Shirasawa K."/>
            <person name="Vercoe P."/>
            <person name="Stefanova K."/>
            <person name="Durmic Z."/>
            <person name="Nichols P."/>
            <person name="Revell C."/>
            <person name="Isobe S.N."/>
            <person name="Edwards D."/>
            <person name="Erskine W."/>
        </authorList>
    </citation>
    <scope>NUCLEOTIDE SEQUENCE [LARGE SCALE GENOMIC DNA]</scope>
    <source>
        <strain evidence="8">cv. Daliak</strain>
    </source>
</reference>
<proteinExistence type="predicted"/>
<evidence type="ECO:0000256" key="4">
    <source>
        <dbReference type="ARBA" id="ARBA00022900"/>
    </source>
</evidence>
<dbReference type="SMART" id="SM00452">
    <property type="entry name" value="STI"/>
    <property type="match status" value="1"/>
</dbReference>
<dbReference type="AlphaFoldDB" id="A0A2Z6M8P3"/>
<evidence type="ECO:0000256" key="1">
    <source>
        <dbReference type="ARBA" id="ARBA00004613"/>
    </source>
</evidence>
<evidence type="ECO:0000313" key="8">
    <source>
        <dbReference type="Proteomes" id="UP000242715"/>
    </source>
</evidence>
<name>A0A2Z6M8P3_TRISU</name>
<dbReference type="InterPro" id="IPR002160">
    <property type="entry name" value="Prot_inh_Kunz-lg"/>
</dbReference>
<evidence type="ECO:0000256" key="6">
    <source>
        <dbReference type="SAM" id="SignalP"/>
    </source>
</evidence>
<feature type="chain" id="PRO_5016242019" evidence="6">
    <location>
        <begin position="26"/>
        <end position="221"/>
    </location>
</feature>
<dbReference type="SUPFAM" id="SSF50386">
    <property type="entry name" value="STI-like"/>
    <property type="match status" value="1"/>
</dbReference>